<dbReference type="GO" id="GO:0005829">
    <property type="term" value="C:cytosol"/>
    <property type="evidence" value="ECO:0007669"/>
    <property type="project" value="TreeGrafter"/>
</dbReference>
<dbReference type="Pfam" id="PF00464">
    <property type="entry name" value="SHMT"/>
    <property type="match status" value="1"/>
</dbReference>
<dbReference type="STRING" id="1777140.AWB79_05137"/>
<dbReference type="Gene3D" id="3.90.1150.10">
    <property type="entry name" value="Aspartate Aminotransferase, domain 1"/>
    <property type="match status" value="1"/>
</dbReference>
<dbReference type="InterPro" id="IPR049943">
    <property type="entry name" value="Ser_HO-MeTrfase-like"/>
</dbReference>
<sequence length="99" mass="10560">MLVDLRAKKITGKAAEAALGAAHITVNKNAIPNDPEKPFVTSGIRLGSPAMTTRGFGVKEAEFVGNLLADVLEAPEDAETIARVREQVAQLTKRFPVYG</sequence>
<dbReference type="GO" id="GO:0019264">
    <property type="term" value="P:glycine biosynthetic process from serine"/>
    <property type="evidence" value="ECO:0007669"/>
    <property type="project" value="TreeGrafter"/>
</dbReference>
<dbReference type="InterPro" id="IPR039429">
    <property type="entry name" value="SHMT-like_dom"/>
</dbReference>
<protein>
    <submittedName>
        <fullName evidence="4">Serine hydroxymethyltransferase</fullName>
    </submittedName>
</protein>
<keyword evidence="5" id="KW-1185">Reference proteome</keyword>
<dbReference type="Proteomes" id="UP000054851">
    <property type="component" value="Unassembled WGS sequence"/>
</dbReference>
<dbReference type="PANTHER" id="PTHR11680">
    <property type="entry name" value="SERINE HYDROXYMETHYLTRANSFERASE"/>
    <property type="match status" value="1"/>
</dbReference>
<evidence type="ECO:0000256" key="1">
    <source>
        <dbReference type="ARBA" id="ARBA00001933"/>
    </source>
</evidence>
<dbReference type="GO" id="GO:0030170">
    <property type="term" value="F:pyridoxal phosphate binding"/>
    <property type="evidence" value="ECO:0007669"/>
    <property type="project" value="TreeGrafter"/>
</dbReference>
<keyword evidence="2" id="KW-0663">Pyridoxal phosphate</keyword>
<comment type="caution">
    <text evidence="4">The sequence shown here is derived from an EMBL/GenBank/DDBJ whole genome shotgun (WGS) entry which is preliminary data.</text>
</comment>
<comment type="cofactor">
    <cofactor evidence="1">
        <name>pyridoxal 5'-phosphate</name>
        <dbReference type="ChEBI" id="CHEBI:597326"/>
    </cofactor>
</comment>
<dbReference type="GO" id="GO:0046653">
    <property type="term" value="P:tetrahydrofolate metabolic process"/>
    <property type="evidence" value="ECO:0007669"/>
    <property type="project" value="TreeGrafter"/>
</dbReference>
<name>A0A158CD03_9BURK</name>
<organism evidence="4 5">
    <name type="scientific">Caballeronia hypogeia</name>
    <dbReference type="NCBI Taxonomy" id="1777140"/>
    <lineage>
        <taxon>Bacteria</taxon>
        <taxon>Pseudomonadati</taxon>
        <taxon>Pseudomonadota</taxon>
        <taxon>Betaproteobacteria</taxon>
        <taxon>Burkholderiales</taxon>
        <taxon>Burkholderiaceae</taxon>
        <taxon>Caballeronia</taxon>
    </lineage>
</organism>
<evidence type="ECO:0000256" key="2">
    <source>
        <dbReference type="ARBA" id="ARBA00022898"/>
    </source>
</evidence>
<dbReference type="PANTHER" id="PTHR11680:SF50">
    <property type="entry name" value="SERINE HYDROXYMETHYLTRANSFERASE"/>
    <property type="match status" value="1"/>
</dbReference>
<gene>
    <name evidence="4" type="ORF">AWB79_05137</name>
</gene>
<evidence type="ECO:0000313" key="4">
    <source>
        <dbReference type="EMBL" id="SAK80131.1"/>
    </source>
</evidence>
<dbReference type="EMBL" id="FCOA02000021">
    <property type="protein sequence ID" value="SAK80131.1"/>
    <property type="molecule type" value="Genomic_DNA"/>
</dbReference>
<reference evidence="4" key="1">
    <citation type="submission" date="2016-01" db="EMBL/GenBank/DDBJ databases">
        <authorList>
            <person name="Peeters C."/>
        </authorList>
    </citation>
    <scope>NUCLEOTIDE SEQUENCE</scope>
    <source>
        <strain evidence="4">LMG 29322</strain>
    </source>
</reference>
<accession>A0A158CD03</accession>
<evidence type="ECO:0000313" key="5">
    <source>
        <dbReference type="Proteomes" id="UP000054851"/>
    </source>
</evidence>
<dbReference type="AlphaFoldDB" id="A0A158CD03"/>
<proteinExistence type="predicted"/>
<evidence type="ECO:0000259" key="3">
    <source>
        <dbReference type="Pfam" id="PF00464"/>
    </source>
</evidence>
<dbReference type="SUPFAM" id="SSF53383">
    <property type="entry name" value="PLP-dependent transferases"/>
    <property type="match status" value="1"/>
</dbReference>
<dbReference type="GO" id="GO:0004372">
    <property type="term" value="F:glycine hydroxymethyltransferase activity"/>
    <property type="evidence" value="ECO:0007669"/>
    <property type="project" value="TreeGrafter"/>
</dbReference>
<dbReference type="InterPro" id="IPR015422">
    <property type="entry name" value="PyrdxlP-dep_Trfase_small"/>
</dbReference>
<dbReference type="InterPro" id="IPR015424">
    <property type="entry name" value="PyrdxlP-dep_Trfase"/>
</dbReference>
<feature type="domain" description="Serine hydroxymethyltransferase-like" evidence="3">
    <location>
        <begin position="1"/>
        <end position="67"/>
    </location>
</feature>